<dbReference type="InterPro" id="IPR009327">
    <property type="entry name" value="Cupin_DUF985"/>
</dbReference>
<evidence type="ECO:0000313" key="2">
    <source>
        <dbReference type="EMBL" id="MCF1753282.1"/>
    </source>
</evidence>
<dbReference type="InterPro" id="IPR011051">
    <property type="entry name" value="RmlC_Cupin_sf"/>
</dbReference>
<dbReference type="PANTHER" id="PTHR33387">
    <property type="entry name" value="RMLC-LIKE JELLY ROLL FOLD PROTEIN"/>
    <property type="match status" value="1"/>
</dbReference>
<dbReference type="CDD" id="cd06121">
    <property type="entry name" value="cupin_YML079wp"/>
    <property type="match status" value="1"/>
</dbReference>
<dbReference type="InterPro" id="IPR039935">
    <property type="entry name" value="YML079W-like"/>
</dbReference>
<dbReference type="Gene3D" id="2.60.120.10">
    <property type="entry name" value="Jelly Rolls"/>
    <property type="match status" value="1"/>
</dbReference>
<keyword evidence="3" id="KW-1185">Reference proteome</keyword>
<dbReference type="InterPro" id="IPR014710">
    <property type="entry name" value="RmlC-like_jellyroll"/>
</dbReference>
<evidence type="ECO:0000313" key="3">
    <source>
        <dbReference type="Proteomes" id="UP001201449"/>
    </source>
</evidence>
<comment type="caution">
    <text evidence="2">The sequence shown here is derived from an EMBL/GenBank/DDBJ whole genome shotgun (WGS) entry which is preliminary data.</text>
</comment>
<protein>
    <submittedName>
        <fullName evidence="2">Cupin domain-containing protein</fullName>
    </submittedName>
</protein>
<dbReference type="RefSeq" id="WP_234863085.1">
    <property type="nucleotide sequence ID" value="NZ_JAKEVZ010000025.1"/>
</dbReference>
<dbReference type="SUPFAM" id="SSF51182">
    <property type="entry name" value="RmlC-like cupins"/>
    <property type="match status" value="1"/>
</dbReference>
<dbReference type="Proteomes" id="UP001201449">
    <property type="component" value="Unassembled WGS sequence"/>
</dbReference>
<feature type="domain" description="DUF985" evidence="1">
    <location>
        <begin position="5"/>
        <end position="137"/>
    </location>
</feature>
<dbReference type="PANTHER" id="PTHR33387:SF3">
    <property type="entry name" value="DUF985 DOMAIN-CONTAINING PROTEIN"/>
    <property type="match status" value="1"/>
</dbReference>
<dbReference type="EMBL" id="JAKEVZ010000025">
    <property type="protein sequence ID" value="MCF1753282.1"/>
    <property type="molecule type" value="Genomic_DNA"/>
</dbReference>
<organism evidence="2 3">
    <name type="scientific">Mariniradius sediminis</name>
    <dbReference type="NCBI Taxonomy" id="2909237"/>
    <lineage>
        <taxon>Bacteria</taxon>
        <taxon>Pseudomonadati</taxon>
        <taxon>Bacteroidota</taxon>
        <taxon>Cytophagia</taxon>
        <taxon>Cytophagales</taxon>
        <taxon>Cyclobacteriaceae</taxon>
        <taxon>Mariniradius</taxon>
    </lineage>
</organism>
<sequence>MERVKQLIEELNLRPHPEGGYYGETYRSALTVSTDNGRRNLMTSIYFLLTSDNISKFHSIAGQEIWYHHEGSPLTVHVLTESGYQRLKVGPVGLEGNRPQVLVPEGSIFGSTVDAEEAYCLVSCTVAPGFDFADFRMYSAEELLEKWPDCAEVIRRLT</sequence>
<proteinExistence type="predicted"/>
<evidence type="ECO:0000259" key="1">
    <source>
        <dbReference type="Pfam" id="PF06172"/>
    </source>
</evidence>
<accession>A0ABS9C0T5</accession>
<name>A0ABS9C0T5_9BACT</name>
<dbReference type="Pfam" id="PF06172">
    <property type="entry name" value="Cupin_5"/>
    <property type="match status" value="1"/>
</dbReference>
<reference evidence="2 3" key="1">
    <citation type="submission" date="2022-01" db="EMBL/GenBank/DDBJ databases">
        <title>Mariniradius saccharolyticus sp. nov., isolated from sediment of a river.</title>
        <authorList>
            <person name="Liu H."/>
        </authorList>
    </citation>
    <scope>NUCLEOTIDE SEQUENCE [LARGE SCALE GENOMIC DNA]</scope>
    <source>
        <strain evidence="2 3">RY-2</strain>
    </source>
</reference>
<gene>
    <name evidence="2" type="ORF">L0U89_19630</name>
</gene>